<feature type="chain" id="PRO_5011796896" evidence="5">
    <location>
        <begin position="35"/>
        <end position="1299"/>
    </location>
</feature>
<organism evidence="7 8">
    <name type="scientific">Microbacterium azadirachtae</name>
    <dbReference type="NCBI Taxonomy" id="582680"/>
    <lineage>
        <taxon>Bacteria</taxon>
        <taxon>Bacillati</taxon>
        <taxon>Actinomycetota</taxon>
        <taxon>Actinomycetes</taxon>
        <taxon>Micrococcales</taxon>
        <taxon>Microbacteriaceae</taxon>
        <taxon>Microbacterium</taxon>
    </lineage>
</organism>
<dbReference type="GO" id="GO:0005975">
    <property type="term" value="P:carbohydrate metabolic process"/>
    <property type="evidence" value="ECO:0007669"/>
    <property type="project" value="UniProtKB-ARBA"/>
</dbReference>
<evidence type="ECO:0000313" key="7">
    <source>
        <dbReference type="EMBL" id="SFR71460.1"/>
    </source>
</evidence>
<keyword evidence="3" id="KW-1015">Disulfide bond</keyword>
<sequence length="1299" mass="130389">MPLPRRPLRRFAFAALAGAALVASTLAASPAAVADPAPSPSSTAAPSPAPTPAPTPAPGPSASPAPDPAPAPTPAPPSAPSPTTPAAPPAPAPRAAVPGAIAPVAAYTFDADAGSTVKDVSGNGNDATWIGSPGYRPGVSGSAATIGLGANYVKLPLVAGKTDGSGSFSYEFWMSEQNRTSYGTLMSNQDFASCNNAGLTLYNQTTQGVLQACWGTTAGGTKRYLNGASPNIAGSWHHVAVTVDRTANVIIVYTDGVETKRSAAGEVTASTNLKSGYAFNIGGFSGSENDVSDGYVNAAIDDLRFYSAVLPPAQVADDYTALKPDTGTYAVAFDGNGAASGTMAAQTLTIGSTSALPANAFVRPGYQFQGWALSPKGQVVYADGQSVADLTVRAGTTVTLSAIWSRLRAPGDTVAPFASYDFETSDGATIADSSGRGNDATWSGTPSYVAGTTGKAAYVNAPDGSTRGVNFFSLPLVPGRTDGSGSFSYVFWLKEKSSSSDSPIVSNQDFRHCYNRGSTLYNTAGSPGILRGCFGQNGTSTTQNYLAGASRTSVIGAWHHVAVVVDRSAGTMTTFVDGEQTAQSTSLGSGFSLVSGYPFRVGAEGSLLDDGDGFVNAAIDTFDFYDRAIPAAQIQNDYTATHSGDVVTDGSTIAPGFVSGVLRAPTVRAGGQVSQTVAGLWNGRTATSFTKVEGDDWLSVDDRGVVSGTAPAQAPADPGFLVVEAADGTTTARIEVEVPVIAADAAAPFDAVTWNLWDAGGHVNDAALKNLAVIAENGFDVIGVQQDGGTAATALAKALGWNALEGPGGVGLLSPHPLSARTVVGEQPGLGATVDVLGRPVRVWAMGLDRTGYGPEAACLSGVTDPAALVASERGSTRYAQVDALASAISGETSGATPVVVLSDLESPSGADWTVATADAHCGVGAVDWPVPARLRQAGLADAYRTANPDPVADPGDTWSPLVLKTPTGADEPQDRIDAVHYAGSSLQVLGANTVVAGWPSPTAVLRNAWASNHRAVVASFSLGKAAPDPSSLPAVVASADGRTVTLHTVPTGAAGVEYRVGGGGWQSYAAPFAVPGTAAVLVEYRATDQGVSGPISGLTLAAGGAEAVQDLQPLGSAKTVLRGEAITGLGARVTDASGNGVAGVDVMFTVTGGVFAGGAATATVASNAAGIAVAPGATAATAGAVTITAAVRDRTATLPTITVVDPATTLTADVQVTPSVVSGKVVLSVTVKNTGSAAADVKIATKYGTRSFPAVASGATASASVSTFLTAIPAGTVTVTLTNGSGMATIPTPYPATR</sequence>
<dbReference type="Pfam" id="PF13385">
    <property type="entry name" value="Laminin_G_3"/>
    <property type="match status" value="2"/>
</dbReference>
<dbReference type="Gene3D" id="2.60.40.10">
    <property type="entry name" value="Immunoglobulins"/>
    <property type="match status" value="1"/>
</dbReference>
<dbReference type="InterPro" id="IPR036691">
    <property type="entry name" value="Endo/exonu/phosph_ase_sf"/>
</dbReference>
<dbReference type="InterPro" id="IPR042229">
    <property type="entry name" value="Listeria/Bacterioides_rpt_sf"/>
</dbReference>
<keyword evidence="2 5" id="KW-0732">Signal</keyword>
<dbReference type="GO" id="GO:0030313">
    <property type="term" value="C:cell envelope"/>
    <property type="evidence" value="ECO:0007669"/>
    <property type="project" value="UniProtKB-SubCell"/>
</dbReference>
<evidence type="ECO:0000256" key="3">
    <source>
        <dbReference type="ARBA" id="ARBA00023157"/>
    </source>
</evidence>
<dbReference type="InterPro" id="IPR013783">
    <property type="entry name" value="Ig-like_fold"/>
</dbReference>
<dbReference type="InterPro" id="IPR008964">
    <property type="entry name" value="Invasin/intimin_cell_adhesion"/>
</dbReference>
<feature type="signal peptide" evidence="5">
    <location>
        <begin position="1"/>
        <end position="34"/>
    </location>
</feature>
<feature type="domain" description="LamG-like jellyroll fold" evidence="6">
    <location>
        <begin position="485"/>
        <end position="632"/>
    </location>
</feature>
<accession>A0A1I6IYY7</accession>
<dbReference type="PANTHER" id="PTHR41349">
    <property type="match status" value="1"/>
</dbReference>
<dbReference type="Gene3D" id="2.60.120.200">
    <property type="match status" value="2"/>
</dbReference>
<feature type="region of interest" description="Disordered" evidence="4">
    <location>
        <begin position="27"/>
        <end position="95"/>
    </location>
</feature>
<name>A0A1I6IYY7_9MICO</name>
<dbReference type="EMBL" id="FOYR01000004">
    <property type="protein sequence ID" value="SFR71460.1"/>
    <property type="molecule type" value="Genomic_DNA"/>
</dbReference>
<dbReference type="Proteomes" id="UP000198877">
    <property type="component" value="Unassembled WGS sequence"/>
</dbReference>
<dbReference type="Pfam" id="PF09479">
    <property type="entry name" value="Flg_new"/>
    <property type="match status" value="1"/>
</dbReference>
<dbReference type="Gene3D" id="2.60.40.4270">
    <property type="entry name" value="Listeria-Bacteroides repeat domain"/>
    <property type="match status" value="1"/>
</dbReference>
<evidence type="ECO:0000256" key="1">
    <source>
        <dbReference type="ARBA" id="ARBA00004196"/>
    </source>
</evidence>
<dbReference type="InterPro" id="IPR013378">
    <property type="entry name" value="InlB-like_B-rpt"/>
</dbReference>
<dbReference type="RefSeq" id="WP_175526290.1">
    <property type="nucleotide sequence ID" value="NZ_FOYR01000004.1"/>
</dbReference>
<proteinExistence type="predicted"/>
<feature type="compositionally biased region" description="Low complexity" evidence="4">
    <location>
        <begin position="27"/>
        <end position="46"/>
    </location>
</feature>
<protein>
    <submittedName>
        <fullName evidence="7">Protein TonB, links inner and outer membranes</fullName>
    </submittedName>
</protein>
<dbReference type="InterPro" id="IPR013320">
    <property type="entry name" value="ConA-like_dom_sf"/>
</dbReference>
<evidence type="ECO:0000313" key="8">
    <source>
        <dbReference type="Proteomes" id="UP000198877"/>
    </source>
</evidence>
<dbReference type="PANTHER" id="PTHR41349:SF1">
    <property type="entry name" value="PROTEIN CBG08683"/>
    <property type="match status" value="1"/>
</dbReference>
<dbReference type="SUPFAM" id="SSF49373">
    <property type="entry name" value="Invasin/intimin cell-adhesion fragments"/>
    <property type="match status" value="1"/>
</dbReference>
<gene>
    <name evidence="7" type="ORF">SAMN04488591_3092</name>
</gene>
<dbReference type="SUPFAM" id="SSF49899">
    <property type="entry name" value="Concanavalin A-like lectins/glucanases"/>
    <property type="match status" value="2"/>
</dbReference>
<dbReference type="SUPFAM" id="SSF56219">
    <property type="entry name" value="DNase I-like"/>
    <property type="match status" value="1"/>
</dbReference>
<comment type="subcellular location">
    <subcellularLocation>
        <location evidence="1">Cell envelope</location>
    </subcellularLocation>
</comment>
<dbReference type="InterPro" id="IPR006311">
    <property type="entry name" value="TAT_signal"/>
</dbReference>
<evidence type="ECO:0000256" key="2">
    <source>
        <dbReference type="ARBA" id="ARBA00022729"/>
    </source>
</evidence>
<feature type="compositionally biased region" description="Pro residues" evidence="4">
    <location>
        <begin position="47"/>
        <end position="92"/>
    </location>
</feature>
<evidence type="ECO:0000256" key="4">
    <source>
        <dbReference type="SAM" id="MobiDB-lite"/>
    </source>
</evidence>
<dbReference type="PROSITE" id="PS51318">
    <property type="entry name" value="TAT"/>
    <property type="match status" value="1"/>
</dbReference>
<feature type="domain" description="LamG-like jellyroll fold" evidence="6">
    <location>
        <begin position="166"/>
        <end position="313"/>
    </location>
</feature>
<dbReference type="Gene3D" id="3.60.10.10">
    <property type="entry name" value="Endonuclease/exonuclease/phosphatase"/>
    <property type="match status" value="1"/>
</dbReference>
<evidence type="ECO:0000259" key="6">
    <source>
        <dbReference type="SMART" id="SM00560"/>
    </source>
</evidence>
<dbReference type="SMART" id="SM00560">
    <property type="entry name" value="LamGL"/>
    <property type="match status" value="2"/>
</dbReference>
<evidence type="ECO:0000256" key="5">
    <source>
        <dbReference type="SAM" id="SignalP"/>
    </source>
</evidence>
<reference evidence="8" key="1">
    <citation type="submission" date="2016-10" db="EMBL/GenBank/DDBJ databases">
        <authorList>
            <person name="Varghese N."/>
            <person name="Submissions S."/>
        </authorList>
    </citation>
    <scope>NUCLEOTIDE SEQUENCE [LARGE SCALE GENOMIC DNA]</scope>
    <source>
        <strain evidence="8">CL127</strain>
    </source>
</reference>
<dbReference type="InterPro" id="IPR006558">
    <property type="entry name" value="LamG-like"/>
</dbReference>